<dbReference type="Proteomes" id="UP001326110">
    <property type="component" value="Chromosome"/>
</dbReference>
<proteinExistence type="predicted"/>
<accession>A0ABZ0Y461</accession>
<keyword evidence="2" id="KW-1185">Reference proteome</keyword>
<name>A0ABZ0Y461_9BURK</name>
<organism evidence="1 2">
    <name type="scientific">Duganella zoogloeoides</name>
    <dbReference type="NCBI Taxonomy" id="75659"/>
    <lineage>
        <taxon>Bacteria</taxon>
        <taxon>Pseudomonadati</taxon>
        <taxon>Pseudomonadota</taxon>
        <taxon>Betaproteobacteria</taxon>
        <taxon>Burkholderiales</taxon>
        <taxon>Oxalobacteraceae</taxon>
        <taxon>Telluria group</taxon>
        <taxon>Duganella</taxon>
    </lineage>
</organism>
<reference evidence="1 2" key="1">
    <citation type="submission" date="2023-11" db="EMBL/GenBank/DDBJ databases">
        <title>MicrobeMod: A computational toolkit for identifying prokaryotic methylation and restriction-modification with nanopore sequencing.</title>
        <authorList>
            <person name="Crits-Christoph A."/>
            <person name="Kang S.C."/>
            <person name="Lee H."/>
            <person name="Ostrov N."/>
        </authorList>
    </citation>
    <scope>NUCLEOTIDE SEQUENCE [LARGE SCALE GENOMIC DNA]</scope>
    <source>
        <strain evidence="1 2">ATCC 25935</strain>
    </source>
</reference>
<evidence type="ECO:0000313" key="1">
    <source>
        <dbReference type="EMBL" id="WQH06837.1"/>
    </source>
</evidence>
<sequence length="44" mass="4934">MKLREILTIGALLTLVAATYGYMQQADARAAQHEQEIWTGKVDK</sequence>
<dbReference type="RefSeq" id="WP_019920843.1">
    <property type="nucleotide sequence ID" value="NZ_CP140152.1"/>
</dbReference>
<evidence type="ECO:0000313" key="2">
    <source>
        <dbReference type="Proteomes" id="UP001326110"/>
    </source>
</evidence>
<gene>
    <name evidence="1" type="ORF">SR858_11065</name>
</gene>
<protein>
    <submittedName>
        <fullName evidence="1">Uncharacterized protein</fullName>
    </submittedName>
</protein>
<dbReference type="EMBL" id="CP140152">
    <property type="protein sequence ID" value="WQH06837.1"/>
    <property type="molecule type" value="Genomic_DNA"/>
</dbReference>